<dbReference type="EMBL" id="VNHU01000010">
    <property type="protein sequence ID" value="TYP71019.1"/>
    <property type="molecule type" value="Genomic_DNA"/>
</dbReference>
<dbReference type="CDD" id="cd02208">
    <property type="entry name" value="cupin_RmlC-like"/>
    <property type="match status" value="1"/>
</dbReference>
<proteinExistence type="predicted"/>
<dbReference type="SUPFAM" id="SSF51182">
    <property type="entry name" value="RmlC-like cupins"/>
    <property type="match status" value="1"/>
</dbReference>
<dbReference type="Proteomes" id="UP000324376">
    <property type="component" value="Unassembled WGS sequence"/>
</dbReference>
<gene>
    <name evidence="2" type="ORF">BD809_11078</name>
</gene>
<accession>A0A5S5BVK4</accession>
<reference evidence="2 3" key="1">
    <citation type="submission" date="2019-07" db="EMBL/GenBank/DDBJ databases">
        <title>Genomic Encyclopedia of Archaeal and Bacterial Type Strains, Phase II (KMG-II): from individual species to whole genera.</title>
        <authorList>
            <person name="Goeker M."/>
        </authorList>
    </citation>
    <scope>NUCLEOTIDE SEQUENCE [LARGE SCALE GENOMIC DNA]</scope>
    <source>
        <strain evidence="2 3">DSM 17527</strain>
    </source>
</reference>
<protein>
    <submittedName>
        <fullName evidence="2">Cupin domain-containing protein</fullName>
    </submittedName>
</protein>
<keyword evidence="3" id="KW-1185">Reference proteome</keyword>
<dbReference type="AlphaFoldDB" id="A0A5S5BVK4"/>
<dbReference type="Gene3D" id="2.60.120.10">
    <property type="entry name" value="Jelly Rolls"/>
    <property type="match status" value="1"/>
</dbReference>
<evidence type="ECO:0000313" key="2">
    <source>
        <dbReference type="EMBL" id="TYP71019.1"/>
    </source>
</evidence>
<organism evidence="2 3">
    <name type="scientific">Aquimarina intermedia</name>
    <dbReference type="NCBI Taxonomy" id="350814"/>
    <lineage>
        <taxon>Bacteria</taxon>
        <taxon>Pseudomonadati</taxon>
        <taxon>Bacteroidota</taxon>
        <taxon>Flavobacteriia</taxon>
        <taxon>Flavobacteriales</taxon>
        <taxon>Flavobacteriaceae</taxon>
        <taxon>Aquimarina</taxon>
    </lineage>
</organism>
<sequence length="179" mass="20234">MSNTNKRFSNPIIKDEIEILYESDEKLVFRTYLHADGGQSGLHYHTKITEKFKVIDGELTVSINKTKIVLKPNEEAVINPSDVHQFVNTSNAAVVFEVEITPSLQIKKALQIFYGLAKDVKVYNNGLPKNIFYMAIGLHMMDAYIPNVPRSMQRLGITTLALIGEAFGLKKKLLLRYCS</sequence>
<dbReference type="Pfam" id="PF07883">
    <property type="entry name" value="Cupin_2"/>
    <property type="match status" value="1"/>
</dbReference>
<feature type="domain" description="Cupin type-2" evidence="1">
    <location>
        <begin position="37"/>
        <end position="96"/>
    </location>
</feature>
<dbReference type="InterPro" id="IPR011051">
    <property type="entry name" value="RmlC_Cupin_sf"/>
</dbReference>
<evidence type="ECO:0000313" key="3">
    <source>
        <dbReference type="Proteomes" id="UP000324376"/>
    </source>
</evidence>
<dbReference type="InterPro" id="IPR014710">
    <property type="entry name" value="RmlC-like_jellyroll"/>
</dbReference>
<comment type="caution">
    <text evidence="2">The sequence shown here is derived from an EMBL/GenBank/DDBJ whole genome shotgun (WGS) entry which is preliminary data.</text>
</comment>
<dbReference type="RefSeq" id="WP_148783524.1">
    <property type="nucleotide sequence ID" value="NZ_VNHU01000010.1"/>
</dbReference>
<dbReference type="OrthoDB" id="72027at2"/>
<evidence type="ECO:0000259" key="1">
    <source>
        <dbReference type="Pfam" id="PF07883"/>
    </source>
</evidence>
<dbReference type="InterPro" id="IPR013096">
    <property type="entry name" value="Cupin_2"/>
</dbReference>
<name>A0A5S5BVK4_9FLAO</name>